<sequence>MMPITQRVYNYLLPLDWLEGGEEMGEGLLDTWRDRDRQTQTQESQSQSQNSSFSFKDGSSYGGLAKAESPPPNGTLRTLKDCLRSAESKRLEKSDISGIRGGKNNNNDDNDDDSAGDDIGDKDNDNDKHRGSIENLASGRYGVLASKKRRAFHNFADSALKESPANKLSWRVLDRCRITEQLPFTDENGDTHIVLVIAFVGDDFLPQQVSKIIGSAVAMSNGWFPADFIGTATRAERIIETAPFAPANLMYFDEAKFHFDQLVRGKNLFDNAAVGMRKNYSFVADIHRNVLERWYSPQSQMEEASWQHDLQRNVAPRVIEQLNIQDRDGCFHHMNSSNDQMERDDFILGDVDVDVKYEKSLSILRDIISSGQ</sequence>
<organism evidence="2">
    <name type="scientific">Chaetoceros debilis</name>
    <dbReference type="NCBI Taxonomy" id="122233"/>
    <lineage>
        <taxon>Eukaryota</taxon>
        <taxon>Sar</taxon>
        <taxon>Stramenopiles</taxon>
        <taxon>Ochrophyta</taxon>
        <taxon>Bacillariophyta</taxon>
        <taxon>Coscinodiscophyceae</taxon>
        <taxon>Chaetocerotophycidae</taxon>
        <taxon>Chaetocerotales</taxon>
        <taxon>Chaetocerotaceae</taxon>
        <taxon>Chaetoceros</taxon>
    </lineage>
</organism>
<feature type="region of interest" description="Disordered" evidence="1">
    <location>
        <begin position="35"/>
        <end position="78"/>
    </location>
</feature>
<accession>A0A7S3QDM4</accession>
<name>A0A7S3QDM4_9STRA</name>
<protein>
    <submittedName>
        <fullName evidence="2">Uncharacterized protein</fullName>
    </submittedName>
</protein>
<dbReference type="Gene3D" id="3.30.70.660">
    <property type="entry name" value="Pseudouridine synthase I, catalytic domain, C-terminal subdomain"/>
    <property type="match status" value="1"/>
</dbReference>
<dbReference type="GO" id="GO:0001522">
    <property type="term" value="P:pseudouridine synthesis"/>
    <property type="evidence" value="ECO:0007669"/>
    <property type="project" value="InterPro"/>
</dbReference>
<evidence type="ECO:0000313" key="2">
    <source>
        <dbReference type="EMBL" id="CAE0474212.1"/>
    </source>
</evidence>
<dbReference type="GO" id="GO:0009982">
    <property type="term" value="F:pseudouridine synthase activity"/>
    <property type="evidence" value="ECO:0007669"/>
    <property type="project" value="InterPro"/>
</dbReference>
<dbReference type="InterPro" id="IPR020095">
    <property type="entry name" value="PsdUridine_synth_TruA_C"/>
</dbReference>
<feature type="compositionally biased region" description="Basic and acidic residues" evidence="1">
    <location>
        <begin position="119"/>
        <end position="132"/>
    </location>
</feature>
<feature type="region of interest" description="Disordered" evidence="1">
    <location>
        <begin position="93"/>
        <end position="133"/>
    </location>
</feature>
<proteinExistence type="predicted"/>
<dbReference type="GO" id="GO:0003723">
    <property type="term" value="F:RNA binding"/>
    <property type="evidence" value="ECO:0007669"/>
    <property type="project" value="InterPro"/>
</dbReference>
<feature type="compositionally biased region" description="Acidic residues" evidence="1">
    <location>
        <begin position="108"/>
        <end position="118"/>
    </location>
</feature>
<feature type="compositionally biased region" description="Low complexity" evidence="1">
    <location>
        <begin position="39"/>
        <end position="55"/>
    </location>
</feature>
<dbReference type="InterPro" id="IPR020103">
    <property type="entry name" value="PsdUridine_synth_cat_dom_sf"/>
</dbReference>
<reference evidence="2" key="1">
    <citation type="submission" date="2021-01" db="EMBL/GenBank/DDBJ databases">
        <authorList>
            <person name="Corre E."/>
            <person name="Pelletier E."/>
            <person name="Niang G."/>
            <person name="Scheremetjew M."/>
            <person name="Finn R."/>
            <person name="Kale V."/>
            <person name="Holt S."/>
            <person name="Cochrane G."/>
            <person name="Meng A."/>
            <person name="Brown T."/>
            <person name="Cohen L."/>
        </authorList>
    </citation>
    <scope>NUCLEOTIDE SEQUENCE</scope>
    <source>
        <strain evidence="2">MM31A-1</strain>
    </source>
</reference>
<dbReference type="SUPFAM" id="SSF55120">
    <property type="entry name" value="Pseudouridine synthase"/>
    <property type="match status" value="1"/>
</dbReference>
<gene>
    <name evidence="2" type="ORF">CDEB00056_LOCUS19065</name>
</gene>
<evidence type="ECO:0000256" key="1">
    <source>
        <dbReference type="SAM" id="MobiDB-lite"/>
    </source>
</evidence>
<dbReference type="EMBL" id="HBIO01024834">
    <property type="protein sequence ID" value="CAE0474212.1"/>
    <property type="molecule type" value="Transcribed_RNA"/>
</dbReference>
<dbReference type="AlphaFoldDB" id="A0A7S3QDM4"/>